<accession>A0ABU6WMH4</accession>
<keyword evidence="2" id="KW-1185">Reference proteome</keyword>
<evidence type="ECO:0000313" key="2">
    <source>
        <dbReference type="Proteomes" id="UP001341840"/>
    </source>
</evidence>
<dbReference type="Proteomes" id="UP001341840">
    <property type="component" value="Unassembled WGS sequence"/>
</dbReference>
<gene>
    <name evidence="1" type="ORF">PIB30_072553</name>
</gene>
<proteinExistence type="predicted"/>
<protein>
    <submittedName>
        <fullName evidence="1">Uncharacterized protein</fullName>
    </submittedName>
</protein>
<reference evidence="1 2" key="1">
    <citation type="journal article" date="2023" name="Plants (Basel)">
        <title>Bridging the Gap: Combining Genomics and Transcriptomics Approaches to Understand Stylosanthes scabra, an Orphan Legume from the Brazilian Caatinga.</title>
        <authorList>
            <person name="Ferreira-Neto J.R.C."/>
            <person name="da Silva M.D."/>
            <person name="Binneck E."/>
            <person name="de Melo N.F."/>
            <person name="da Silva R.H."/>
            <person name="de Melo A.L.T.M."/>
            <person name="Pandolfi V."/>
            <person name="Bustamante F.O."/>
            <person name="Brasileiro-Vidal A.C."/>
            <person name="Benko-Iseppon A.M."/>
        </authorList>
    </citation>
    <scope>NUCLEOTIDE SEQUENCE [LARGE SCALE GENOMIC DNA]</scope>
    <source>
        <tissue evidence="1">Leaves</tissue>
    </source>
</reference>
<sequence>EIDLRVLLDPPFLEGTITHSQVVLLDPVHLPDCDERIRSSTGAVTRRDGYT</sequence>
<name>A0ABU6WMH4_9FABA</name>
<dbReference type="EMBL" id="JASCZI010182104">
    <property type="protein sequence ID" value="MED6187035.1"/>
    <property type="molecule type" value="Genomic_DNA"/>
</dbReference>
<comment type="caution">
    <text evidence="1">The sequence shown here is derived from an EMBL/GenBank/DDBJ whole genome shotgun (WGS) entry which is preliminary data.</text>
</comment>
<feature type="non-terminal residue" evidence="1">
    <location>
        <position position="1"/>
    </location>
</feature>
<organism evidence="1 2">
    <name type="scientific">Stylosanthes scabra</name>
    <dbReference type="NCBI Taxonomy" id="79078"/>
    <lineage>
        <taxon>Eukaryota</taxon>
        <taxon>Viridiplantae</taxon>
        <taxon>Streptophyta</taxon>
        <taxon>Embryophyta</taxon>
        <taxon>Tracheophyta</taxon>
        <taxon>Spermatophyta</taxon>
        <taxon>Magnoliopsida</taxon>
        <taxon>eudicotyledons</taxon>
        <taxon>Gunneridae</taxon>
        <taxon>Pentapetalae</taxon>
        <taxon>rosids</taxon>
        <taxon>fabids</taxon>
        <taxon>Fabales</taxon>
        <taxon>Fabaceae</taxon>
        <taxon>Papilionoideae</taxon>
        <taxon>50 kb inversion clade</taxon>
        <taxon>dalbergioids sensu lato</taxon>
        <taxon>Dalbergieae</taxon>
        <taxon>Pterocarpus clade</taxon>
        <taxon>Stylosanthes</taxon>
    </lineage>
</organism>
<evidence type="ECO:0000313" key="1">
    <source>
        <dbReference type="EMBL" id="MED6187035.1"/>
    </source>
</evidence>